<dbReference type="Proteomes" id="UP000064921">
    <property type="component" value="Chromosome"/>
</dbReference>
<name>A0A0U3Q133_9HYPH</name>
<keyword evidence="3" id="KW-1185">Reference proteome</keyword>
<organism evidence="2 3">
    <name type="scientific">Pannonibacter phragmitetus</name>
    <dbReference type="NCBI Taxonomy" id="121719"/>
    <lineage>
        <taxon>Bacteria</taxon>
        <taxon>Pseudomonadati</taxon>
        <taxon>Pseudomonadota</taxon>
        <taxon>Alphaproteobacteria</taxon>
        <taxon>Hyphomicrobiales</taxon>
        <taxon>Stappiaceae</taxon>
        <taxon>Pannonibacter</taxon>
    </lineage>
</organism>
<dbReference type="REBASE" id="136858">
    <property type="entry name" value="Pph31801ORFAP"/>
</dbReference>
<accession>A0A0U3Q133</accession>
<evidence type="ECO:0000313" key="3">
    <source>
        <dbReference type="Proteomes" id="UP000064921"/>
    </source>
</evidence>
<dbReference type="EMBL" id="CP013068">
    <property type="protein sequence ID" value="ALV26265.1"/>
    <property type="molecule type" value="Genomic_DNA"/>
</dbReference>
<dbReference type="STRING" id="121719.APZ00_03580"/>
<gene>
    <name evidence="2" type="ORF">APZ00_03580</name>
</gene>
<feature type="region of interest" description="Disordered" evidence="1">
    <location>
        <begin position="124"/>
        <end position="173"/>
    </location>
</feature>
<proteinExistence type="predicted"/>
<sequence length="310" mass="34093">MGGGRNRDAAALLDAALAEGLITEEDRVSKLTTVQRYIGNPTMRVAFGIVRDSLGDYWVNREINEFAVLSKVFFDDMRQGRLSSRSDAAAVIRYSDQLLERTGVSNDRVAPISLKSAFDEIANSTKENSAGDQKAPEDDTPESGRARDHAESNKKDDVKDRSEEEHFDIKPRLTIGGTPELETAFAKSGSQKLQSLYISCTTLSLRNHCPIVTVGFWSLMESLAALHGGDGSTFDGYFGQSRMETDFGFTNKEQRKNFSAALKRLTEKGNSTKHSSIAASFDGKQLANDFDVLTPFMIAVLRSIQNGAEE</sequence>
<evidence type="ECO:0000313" key="2">
    <source>
        <dbReference type="EMBL" id="ALV26265.1"/>
    </source>
</evidence>
<protein>
    <submittedName>
        <fullName evidence="2">Uncharacterized protein</fullName>
    </submittedName>
</protein>
<dbReference type="AlphaFoldDB" id="A0A0U3Q133"/>
<feature type="compositionally biased region" description="Basic and acidic residues" evidence="1">
    <location>
        <begin position="134"/>
        <end position="171"/>
    </location>
</feature>
<reference evidence="2 3" key="1">
    <citation type="submission" date="2015-10" db="EMBL/GenBank/DDBJ databases">
        <title>The world's first case of liver abscess caused by Pannonibacter phragmitetus.</title>
        <authorList>
            <person name="Ming D."/>
            <person name="Wang M."/>
            <person name="Zhou Y."/>
            <person name="Jiang T."/>
            <person name="Hu S."/>
        </authorList>
    </citation>
    <scope>NUCLEOTIDE SEQUENCE [LARGE SCALE GENOMIC DNA]</scope>
    <source>
        <strain evidence="2 3">31801</strain>
    </source>
</reference>
<evidence type="ECO:0000256" key="1">
    <source>
        <dbReference type="SAM" id="MobiDB-lite"/>
    </source>
</evidence>
<dbReference type="KEGG" id="pphr:APZ00_03580"/>